<keyword evidence="4" id="KW-0862">Zinc</keyword>
<dbReference type="InterPro" id="IPR058533">
    <property type="entry name" value="Cation_efflux_TM"/>
</dbReference>
<dbReference type="Proteomes" id="UP000789706">
    <property type="component" value="Unassembled WGS sequence"/>
</dbReference>
<accession>A0A9N8YIR0</accession>
<feature type="transmembrane region" description="Helical" evidence="8">
    <location>
        <begin position="7"/>
        <end position="27"/>
    </location>
</feature>
<feature type="coiled-coil region" evidence="7">
    <location>
        <begin position="161"/>
        <end position="195"/>
    </location>
</feature>
<feature type="domain" description="Cation efflux protein transmembrane" evidence="9">
    <location>
        <begin position="9"/>
        <end position="295"/>
    </location>
</feature>
<organism evidence="10 11">
    <name type="scientific">Diversispora eburnea</name>
    <dbReference type="NCBI Taxonomy" id="1213867"/>
    <lineage>
        <taxon>Eukaryota</taxon>
        <taxon>Fungi</taxon>
        <taxon>Fungi incertae sedis</taxon>
        <taxon>Mucoromycota</taxon>
        <taxon>Glomeromycotina</taxon>
        <taxon>Glomeromycetes</taxon>
        <taxon>Diversisporales</taxon>
        <taxon>Diversisporaceae</taxon>
        <taxon>Diversispora</taxon>
    </lineage>
</organism>
<evidence type="ECO:0000256" key="6">
    <source>
        <dbReference type="ARBA" id="ARBA00023136"/>
    </source>
</evidence>
<reference evidence="10" key="1">
    <citation type="submission" date="2021-06" db="EMBL/GenBank/DDBJ databases">
        <authorList>
            <person name="Kallberg Y."/>
            <person name="Tangrot J."/>
            <person name="Rosling A."/>
        </authorList>
    </citation>
    <scope>NUCLEOTIDE SEQUENCE</scope>
    <source>
        <strain evidence="10">AZ414A</strain>
    </source>
</reference>
<keyword evidence="5 8" id="KW-1133">Transmembrane helix</keyword>
<dbReference type="EMBL" id="CAJVPK010000026">
    <property type="protein sequence ID" value="CAG8434586.1"/>
    <property type="molecule type" value="Genomic_DNA"/>
</dbReference>
<dbReference type="SUPFAM" id="SSF161111">
    <property type="entry name" value="Cation efflux protein transmembrane domain-like"/>
    <property type="match status" value="1"/>
</dbReference>
<evidence type="ECO:0000256" key="5">
    <source>
        <dbReference type="ARBA" id="ARBA00022989"/>
    </source>
</evidence>
<sequence length="413" mass="45471">MLSRQTRITLLLILDSVFFLIEIIIGYSVNSLALIADSFHMLNDVMSLIVALYAVKLASQRDFSPKYSYGWQRAEVLGALINGVFLLALCFNIVIEAIKRFFVIEVGSAGLLSNIIGLLLFHEHGHAGHDHSTISTEPTKDLEEQPESSLDDILVHPAQTRQSVVLAAQKTAQELQELEEENEEYPAQAQELEENEGSDELVIDTTANVNTVNLATTTTTENHQPPVDSTTSTNHLFLHVLGDALGNIGVIITALFIKYAAFSWRFYADPIVSLIITIIIFMTALPLGVPSVHELHIWQLSDTKRIASVHVLLAPSADYVTIAANIRGLLHAYGVHSTTIQPEFIKVDVNANGGERTVVVANPGNPVESELIPNEIENHEYSCLLRCSEDDSCAQNLCCPPPKQQVESPDKFI</sequence>
<feature type="transmembrane region" description="Helical" evidence="8">
    <location>
        <begin position="76"/>
        <end position="95"/>
    </location>
</feature>
<evidence type="ECO:0000256" key="2">
    <source>
        <dbReference type="ARBA" id="ARBA00008873"/>
    </source>
</evidence>
<dbReference type="OrthoDB" id="9944568at2759"/>
<name>A0A9N8YIR0_9GLOM</name>
<comment type="similarity">
    <text evidence="2">Belongs to the cation diffusion facilitator (CDF) transporter (TC 2.A.4) family. SLC30A subfamily.</text>
</comment>
<feature type="transmembrane region" description="Helical" evidence="8">
    <location>
        <begin position="101"/>
        <end position="121"/>
    </location>
</feature>
<dbReference type="Pfam" id="PF01545">
    <property type="entry name" value="Cation_efflux"/>
    <property type="match status" value="1"/>
</dbReference>
<dbReference type="GO" id="GO:0016020">
    <property type="term" value="C:membrane"/>
    <property type="evidence" value="ECO:0007669"/>
    <property type="project" value="UniProtKB-SubCell"/>
</dbReference>
<feature type="transmembrane region" description="Helical" evidence="8">
    <location>
        <begin position="236"/>
        <end position="259"/>
    </location>
</feature>
<evidence type="ECO:0000256" key="7">
    <source>
        <dbReference type="SAM" id="Coils"/>
    </source>
</evidence>
<evidence type="ECO:0000256" key="8">
    <source>
        <dbReference type="SAM" id="Phobius"/>
    </source>
</evidence>
<keyword evidence="3 8" id="KW-0812">Transmembrane</keyword>
<evidence type="ECO:0000256" key="3">
    <source>
        <dbReference type="ARBA" id="ARBA00022692"/>
    </source>
</evidence>
<dbReference type="InterPro" id="IPR027469">
    <property type="entry name" value="Cation_efflux_TMD_sf"/>
</dbReference>
<protein>
    <submittedName>
        <fullName evidence="10">5360_t:CDS:1</fullName>
    </submittedName>
</protein>
<proteinExistence type="inferred from homology"/>
<evidence type="ECO:0000256" key="1">
    <source>
        <dbReference type="ARBA" id="ARBA00004141"/>
    </source>
</evidence>
<feature type="transmembrane region" description="Helical" evidence="8">
    <location>
        <begin position="271"/>
        <end position="289"/>
    </location>
</feature>
<evidence type="ECO:0000313" key="10">
    <source>
        <dbReference type="EMBL" id="CAG8434586.1"/>
    </source>
</evidence>
<gene>
    <name evidence="10" type="ORF">DEBURN_LOCUS739</name>
</gene>
<comment type="subcellular location">
    <subcellularLocation>
        <location evidence="1">Membrane</location>
        <topology evidence="1">Multi-pass membrane protein</topology>
    </subcellularLocation>
</comment>
<dbReference type="Gene3D" id="1.20.1510.10">
    <property type="entry name" value="Cation efflux protein transmembrane domain"/>
    <property type="match status" value="1"/>
</dbReference>
<dbReference type="PANTHER" id="PTHR45820">
    <property type="entry name" value="FI23527P1"/>
    <property type="match status" value="1"/>
</dbReference>
<keyword evidence="6 8" id="KW-0472">Membrane</keyword>
<keyword evidence="7" id="KW-0175">Coiled coil</keyword>
<comment type="caution">
    <text evidence="10">The sequence shown here is derived from an EMBL/GenBank/DDBJ whole genome shotgun (WGS) entry which is preliminary data.</text>
</comment>
<evidence type="ECO:0000256" key="4">
    <source>
        <dbReference type="ARBA" id="ARBA00022833"/>
    </source>
</evidence>
<dbReference type="InterPro" id="IPR002524">
    <property type="entry name" value="Cation_efflux"/>
</dbReference>
<keyword evidence="11" id="KW-1185">Reference proteome</keyword>
<dbReference type="GO" id="GO:0005385">
    <property type="term" value="F:zinc ion transmembrane transporter activity"/>
    <property type="evidence" value="ECO:0007669"/>
    <property type="project" value="TreeGrafter"/>
</dbReference>
<dbReference type="AlphaFoldDB" id="A0A9N8YIR0"/>
<evidence type="ECO:0000313" key="11">
    <source>
        <dbReference type="Proteomes" id="UP000789706"/>
    </source>
</evidence>
<dbReference type="PANTHER" id="PTHR45820:SF4">
    <property type="entry name" value="ZINC TRANSPORTER 63C, ISOFORM F"/>
    <property type="match status" value="1"/>
</dbReference>
<evidence type="ECO:0000259" key="9">
    <source>
        <dbReference type="Pfam" id="PF01545"/>
    </source>
</evidence>
<dbReference type="NCBIfam" id="TIGR01297">
    <property type="entry name" value="CDF"/>
    <property type="match status" value="1"/>
</dbReference>
<dbReference type="GO" id="GO:0006882">
    <property type="term" value="P:intracellular zinc ion homeostasis"/>
    <property type="evidence" value="ECO:0007669"/>
    <property type="project" value="TreeGrafter"/>
</dbReference>